<protein>
    <recommendedName>
        <fullName evidence="2">DNA 3'-5' helicase</fullName>
        <ecNumber evidence="2">5.6.2.4</ecNumber>
    </recommendedName>
</protein>
<sequence length="645" mass="73173">MKSISSMNLEEPISKRSSRDFEVILDLRNHVVRSVLRGVPSPIRLVTLSATFPNSEDVAQWLHAKHFSFDSSYRPVPIERIVIGYENHNQRNPFLFEVRSVRGLKCRNISITSTTPIACVLRRVFNVIQQYSHNKPVMVFSSTRKGCMYALPCSSLTTRSTKSSCPSKCSKSEPIVPLLPSRILQYTHRIQDTSLREWLKYGIAIHTAGLSPQDRNLVETLFENGLIQVVCTTSTLALGVNLPVYLVIIKGTVQWKGGGRGYEEIDNAMLQQMIGRAGRPQFNEKGVAVILTSTDRVSKYQNESEILGCIESNLTENIIECINNEIVLRSITNQKTLFQWLAGTFYYVRVHKNPRHYHIVPSPMPQSIQQTHEYIDKQLQELLVHYITLLSENGLPPRCLSIRSASHRFPSDVLLQNRRTAHAEVLLKVPHGPRHSQHRLCDLRRGASPTHRQERGALSSHAIRPRNSKNTPSNKARKPFSTPSGPNWANTTTKARSRRRTRKSCLSSWFLPFLFSLTLQSVLGGIRIEDMSMMFESDSVPFSPPSFLPDHPDFHSHLPRHRLLLLPAPFLPPRRPRRRPSRLGPLSPPRAPAAHLGRRQPRAPPARTLLLSLSSRMAWVPRRCTTSASAASTIYPAWPPRPPRW</sequence>
<dbReference type="InterPro" id="IPR057842">
    <property type="entry name" value="WH_MER3"/>
</dbReference>
<comment type="catalytic activity">
    <reaction evidence="3">
        <text>ATP + H2O = ADP + phosphate + H(+)</text>
        <dbReference type="Rhea" id="RHEA:13065"/>
        <dbReference type="ChEBI" id="CHEBI:15377"/>
        <dbReference type="ChEBI" id="CHEBI:15378"/>
        <dbReference type="ChEBI" id="CHEBI:30616"/>
        <dbReference type="ChEBI" id="CHEBI:43474"/>
        <dbReference type="ChEBI" id="CHEBI:456216"/>
        <dbReference type="EC" id="5.6.2.4"/>
    </reaction>
</comment>
<accession>D8M7G2</accession>
<dbReference type="PANTHER" id="PTHR47835:SF3">
    <property type="entry name" value="HELICASE FOR MEIOSIS 1"/>
    <property type="match status" value="1"/>
</dbReference>
<dbReference type="PANTHER" id="PTHR47835">
    <property type="entry name" value="HFM1, ATP DEPENDENT DNA HELICASE HOMOLOG"/>
    <property type="match status" value="1"/>
</dbReference>
<dbReference type="Gene3D" id="3.40.50.300">
    <property type="entry name" value="P-loop containing nucleotide triphosphate hydrolases"/>
    <property type="match status" value="2"/>
</dbReference>
<evidence type="ECO:0000256" key="1">
    <source>
        <dbReference type="ARBA" id="ARBA00034617"/>
    </source>
</evidence>
<dbReference type="Pfam" id="PF00271">
    <property type="entry name" value="Helicase_C"/>
    <property type="match status" value="1"/>
</dbReference>
<feature type="domain" description="Helicase C-terminal" evidence="5">
    <location>
        <begin position="120"/>
        <end position="330"/>
    </location>
</feature>
<evidence type="ECO:0000259" key="5">
    <source>
        <dbReference type="PROSITE" id="PS51194"/>
    </source>
</evidence>
<dbReference type="CDD" id="cd18795">
    <property type="entry name" value="SF2_C_Ski2"/>
    <property type="match status" value="1"/>
</dbReference>
<gene>
    <name evidence="6" type="ORF">GSBLH_T00003797001</name>
</gene>
<evidence type="ECO:0000256" key="3">
    <source>
        <dbReference type="ARBA" id="ARBA00048988"/>
    </source>
</evidence>
<keyword evidence="7" id="KW-1185">Reference proteome</keyword>
<reference evidence="6" key="1">
    <citation type="submission" date="2010-02" db="EMBL/GenBank/DDBJ databases">
        <title>Sequencing and annotation of the Blastocystis hominis genome.</title>
        <authorList>
            <person name="Wincker P."/>
        </authorList>
    </citation>
    <scope>NUCLEOTIDE SEQUENCE</scope>
    <source>
        <strain evidence="6">Singapore isolate B</strain>
    </source>
</reference>
<evidence type="ECO:0000313" key="6">
    <source>
        <dbReference type="EMBL" id="CBK24001.2"/>
    </source>
</evidence>
<name>D8M7G2_BLAHO</name>
<dbReference type="InParanoid" id="D8M7G2"/>
<evidence type="ECO:0000256" key="4">
    <source>
        <dbReference type="SAM" id="MobiDB-lite"/>
    </source>
</evidence>
<feature type="compositionally biased region" description="Polar residues" evidence="4">
    <location>
        <begin position="481"/>
        <end position="490"/>
    </location>
</feature>
<dbReference type="GO" id="GO:0043138">
    <property type="term" value="F:3'-5' DNA helicase activity"/>
    <property type="evidence" value="ECO:0007669"/>
    <property type="project" value="UniProtKB-EC"/>
</dbReference>
<dbReference type="OrthoDB" id="5575at2759"/>
<dbReference type="EC" id="5.6.2.4" evidence="2"/>
<evidence type="ECO:0000313" key="7">
    <source>
        <dbReference type="Proteomes" id="UP000008312"/>
    </source>
</evidence>
<dbReference type="PROSITE" id="PS51194">
    <property type="entry name" value="HELICASE_CTER"/>
    <property type="match status" value="1"/>
</dbReference>
<dbReference type="Pfam" id="PF23445">
    <property type="entry name" value="WHD_SNRNP200"/>
    <property type="match status" value="1"/>
</dbReference>
<comment type="catalytic activity">
    <reaction evidence="1">
        <text>Couples ATP hydrolysis with the unwinding of duplex DNA by translocating in the 3'-5' direction.</text>
        <dbReference type="EC" id="5.6.2.4"/>
    </reaction>
</comment>
<feature type="region of interest" description="Disordered" evidence="4">
    <location>
        <begin position="434"/>
        <end position="499"/>
    </location>
</feature>
<dbReference type="RefSeq" id="XP_012898049.1">
    <property type="nucleotide sequence ID" value="XM_013042595.1"/>
</dbReference>
<dbReference type="SUPFAM" id="SSF52540">
    <property type="entry name" value="P-loop containing nucleoside triphosphate hydrolases"/>
    <property type="match status" value="1"/>
</dbReference>
<dbReference type="GeneID" id="24920859"/>
<dbReference type="InterPro" id="IPR001650">
    <property type="entry name" value="Helicase_C-like"/>
</dbReference>
<dbReference type="InterPro" id="IPR052247">
    <property type="entry name" value="Meiotic_Crossover_Helicase"/>
</dbReference>
<dbReference type="InterPro" id="IPR027417">
    <property type="entry name" value="P-loop_NTPase"/>
</dbReference>
<dbReference type="SMART" id="SM00490">
    <property type="entry name" value="HELICc"/>
    <property type="match status" value="1"/>
</dbReference>
<organism evidence="6">
    <name type="scientific">Blastocystis hominis</name>
    <dbReference type="NCBI Taxonomy" id="12968"/>
    <lineage>
        <taxon>Eukaryota</taxon>
        <taxon>Sar</taxon>
        <taxon>Stramenopiles</taxon>
        <taxon>Bigyra</taxon>
        <taxon>Opalozoa</taxon>
        <taxon>Opalinata</taxon>
        <taxon>Blastocystidae</taxon>
        <taxon>Blastocystis</taxon>
    </lineage>
</organism>
<proteinExistence type="predicted"/>
<dbReference type="GO" id="GO:0016787">
    <property type="term" value="F:hydrolase activity"/>
    <property type="evidence" value="ECO:0007669"/>
    <property type="project" value="UniProtKB-KW"/>
</dbReference>
<evidence type="ECO:0000256" key="2">
    <source>
        <dbReference type="ARBA" id="ARBA00034808"/>
    </source>
</evidence>
<dbReference type="InterPro" id="IPR036388">
    <property type="entry name" value="WH-like_DNA-bd_sf"/>
</dbReference>
<dbReference type="Gene3D" id="1.10.10.10">
    <property type="entry name" value="Winged helix-like DNA-binding domain superfamily/Winged helix DNA-binding domain"/>
    <property type="match status" value="1"/>
</dbReference>
<feature type="compositionally biased region" description="Basic and acidic residues" evidence="4">
    <location>
        <begin position="439"/>
        <end position="455"/>
    </location>
</feature>
<dbReference type="Proteomes" id="UP000008312">
    <property type="component" value="Unassembled WGS sequence"/>
</dbReference>
<dbReference type="AlphaFoldDB" id="D8M7G2"/>
<dbReference type="EMBL" id="FN668672">
    <property type="protein sequence ID" value="CBK24001.2"/>
    <property type="molecule type" value="Genomic_DNA"/>
</dbReference>
<feature type="region of interest" description="Disordered" evidence="4">
    <location>
        <begin position="571"/>
        <end position="602"/>
    </location>
</feature>